<reference evidence="5" key="1">
    <citation type="journal article" date="2022" name="bioRxiv">
        <title>Sequencing and chromosome-scale assembly of the giantPleurodeles waltlgenome.</title>
        <authorList>
            <person name="Brown T."/>
            <person name="Elewa A."/>
            <person name="Iarovenko S."/>
            <person name="Subramanian E."/>
            <person name="Araus A.J."/>
            <person name="Petzold A."/>
            <person name="Susuki M."/>
            <person name="Suzuki K.-i.T."/>
            <person name="Hayashi T."/>
            <person name="Toyoda A."/>
            <person name="Oliveira C."/>
            <person name="Osipova E."/>
            <person name="Leigh N.D."/>
            <person name="Simon A."/>
            <person name="Yun M.H."/>
        </authorList>
    </citation>
    <scope>NUCLEOTIDE SEQUENCE</scope>
    <source>
        <strain evidence="5">20211129_DDA</strain>
        <tissue evidence="5">Liver</tissue>
    </source>
</reference>
<evidence type="ECO:0000259" key="4">
    <source>
        <dbReference type="PROSITE" id="PS50998"/>
    </source>
</evidence>
<keyword evidence="1" id="KW-1015">Disulfide bond</keyword>
<dbReference type="GO" id="GO:0005615">
    <property type="term" value="C:extracellular space"/>
    <property type="evidence" value="ECO:0007669"/>
    <property type="project" value="TreeGrafter"/>
</dbReference>
<gene>
    <name evidence="5" type="ORF">NDU88_002883</name>
</gene>
<keyword evidence="6" id="KW-1185">Reference proteome</keyword>
<comment type="caution">
    <text evidence="5">The sequence shown here is derived from an EMBL/GenBank/DDBJ whole genome shotgun (WGS) entry which is preliminary data.</text>
</comment>
<feature type="region of interest" description="Disordered" evidence="2">
    <location>
        <begin position="1"/>
        <end position="23"/>
    </location>
</feature>
<dbReference type="Gene3D" id="4.10.740.10">
    <property type="entry name" value="Coagulation Factor IX"/>
    <property type="match status" value="1"/>
</dbReference>
<dbReference type="Pfam" id="PF00594">
    <property type="entry name" value="Gla"/>
    <property type="match status" value="1"/>
</dbReference>
<dbReference type="GO" id="GO:0005886">
    <property type="term" value="C:plasma membrane"/>
    <property type="evidence" value="ECO:0007669"/>
    <property type="project" value="TreeGrafter"/>
</dbReference>
<feature type="region of interest" description="Disordered" evidence="2">
    <location>
        <begin position="36"/>
        <end position="55"/>
    </location>
</feature>
<protein>
    <recommendedName>
        <fullName evidence="4">Gla domain-containing protein</fullName>
    </recommendedName>
</protein>
<dbReference type="PROSITE" id="PS50998">
    <property type="entry name" value="GLA_2"/>
    <property type="match status" value="1"/>
</dbReference>
<sequence>MGQHGRQAQDPASSSHSPKQSVSVWQCGSGQQCAQNRALRSPGAASSPRKRPDRGCSLRGGIECASLPSLRCLLKDETSLRSGVVYIDLLLLCHLSVIVCPESPCKRKMLDSNDESGETEEVFTDGEEANMFLSRSLLYNRFDFEMFVPGNPERECYEEVCNYEEAREIFKDHSATTKFWREYSTKGPYAKPEPFQKIDVTGLLTGLVATGAILIIFWFIGYYIYKYKCKPRRPRPGSTVNHARPSIRSSISRRLDHMFTPQHPPHPPPTTLDLDPPSYEEAVALNGPLETPPPSYPETVEEIRLFTKSISVPAGQSH</sequence>
<evidence type="ECO:0000313" key="5">
    <source>
        <dbReference type="EMBL" id="KAJ1177630.1"/>
    </source>
</evidence>
<proteinExistence type="predicted"/>
<dbReference type="SMART" id="SM00069">
    <property type="entry name" value="GLA"/>
    <property type="match status" value="1"/>
</dbReference>
<evidence type="ECO:0000256" key="2">
    <source>
        <dbReference type="SAM" id="MobiDB-lite"/>
    </source>
</evidence>
<evidence type="ECO:0000313" key="6">
    <source>
        <dbReference type="Proteomes" id="UP001066276"/>
    </source>
</evidence>
<dbReference type="InterPro" id="IPR050442">
    <property type="entry name" value="Peptidase_S1_coag_factors"/>
</dbReference>
<dbReference type="GO" id="GO:0005509">
    <property type="term" value="F:calcium ion binding"/>
    <property type="evidence" value="ECO:0007669"/>
    <property type="project" value="InterPro"/>
</dbReference>
<evidence type="ECO:0000256" key="1">
    <source>
        <dbReference type="ARBA" id="ARBA00023157"/>
    </source>
</evidence>
<dbReference type="Proteomes" id="UP001066276">
    <property type="component" value="Chromosome 3_2"/>
</dbReference>
<keyword evidence="3" id="KW-0812">Transmembrane</keyword>
<dbReference type="PANTHER" id="PTHR24278">
    <property type="entry name" value="COAGULATION FACTOR"/>
    <property type="match status" value="1"/>
</dbReference>
<accession>A0AAV7TN11</accession>
<organism evidence="5 6">
    <name type="scientific">Pleurodeles waltl</name>
    <name type="common">Iberian ribbed newt</name>
    <dbReference type="NCBI Taxonomy" id="8319"/>
    <lineage>
        <taxon>Eukaryota</taxon>
        <taxon>Metazoa</taxon>
        <taxon>Chordata</taxon>
        <taxon>Craniata</taxon>
        <taxon>Vertebrata</taxon>
        <taxon>Euteleostomi</taxon>
        <taxon>Amphibia</taxon>
        <taxon>Batrachia</taxon>
        <taxon>Caudata</taxon>
        <taxon>Salamandroidea</taxon>
        <taxon>Salamandridae</taxon>
        <taxon>Pleurodelinae</taxon>
        <taxon>Pleurodeles</taxon>
    </lineage>
</organism>
<dbReference type="AlphaFoldDB" id="A0AAV7TN11"/>
<evidence type="ECO:0000256" key="3">
    <source>
        <dbReference type="SAM" id="Phobius"/>
    </source>
</evidence>
<dbReference type="PRINTS" id="PR00001">
    <property type="entry name" value="GLABLOOD"/>
</dbReference>
<name>A0AAV7TN11_PLEWA</name>
<dbReference type="EMBL" id="JANPWB010000006">
    <property type="protein sequence ID" value="KAJ1177630.1"/>
    <property type="molecule type" value="Genomic_DNA"/>
</dbReference>
<keyword evidence="3" id="KW-0472">Membrane</keyword>
<feature type="transmembrane region" description="Helical" evidence="3">
    <location>
        <begin position="203"/>
        <end position="225"/>
    </location>
</feature>
<dbReference type="PANTHER" id="PTHR24278:SF38">
    <property type="entry name" value="TRANSMEMBRANE GAMMA-CARBOXYGLUTAMIC ACID PROTEIN 4"/>
    <property type="match status" value="1"/>
</dbReference>
<dbReference type="PROSITE" id="PS00011">
    <property type="entry name" value="GLA_1"/>
    <property type="match status" value="1"/>
</dbReference>
<keyword evidence="3" id="KW-1133">Transmembrane helix</keyword>
<feature type="domain" description="Gla" evidence="4">
    <location>
        <begin position="139"/>
        <end position="185"/>
    </location>
</feature>
<dbReference type="SUPFAM" id="SSF57630">
    <property type="entry name" value="GLA-domain"/>
    <property type="match status" value="1"/>
</dbReference>
<feature type="compositionally biased region" description="Low complexity" evidence="2">
    <location>
        <begin position="13"/>
        <end position="23"/>
    </location>
</feature>
<dbReference type="InterPro" id="IPR035972">
    <property type="entry name" value="GLA-like_dom_SF"/>
</dbReference>
<dbReference type="InterPro" id="IPR017857">
    <property type="entry name" value="Coagulation_fac-like_Gla_dom"/>
</dbReference>
<dbReference type="FunFam" id="4.10.740.10:FF:000001">
    <property type="entry name" value="vitamin K-dependent protein S"/>
    <property type="match status" value="1"/>
</dbReference>
<dbReference type="InterPro" id="IPR000294">
    <property type="entry name" value="GLA_domain"/>
</dbReference>